<dbReference type="Pfam" id="PF07083">
    <property type="entry name" value="DUF1351"/>
    <property type="match status" value="1"/>
</dbReference>
<protein>
    <submittedName>
        <fullName evidence="2">Protein of uncharacterized function (DUF1351)</fullName>
    </submittedName>
</protein>
<feature type="compositionally biased region" description="Basic and acidic residues" evidence="1">
    <location>
        <begin position="231"/>
        <end position="242"/>
    </location>
</feature>
<accession>A0A173ZB28</accession>
<gene>
    <name evidence="2" type="ORF">ERS852481_00718</name>
</gene>
<dbReference type="RefSeq" id="WP_055260635.1">
    <property type="nucleotide sequence ID" value="NZ_CYZK01000003.1"/>
</dbReference>
<evidence type="ECO:0000256" key="1">
    <source>
        <dbReference type="SAM" id="MobiDB-lite"/>
    </source>
</evidence>
<feature type="region of interest" description="Disordered" evidence="1">
    <location>
        <begin position="209"/>
        <end position="263"/>
    </location>
</feature>
<evidence type="ECO:0000313" key="2">
    <source>
        <dbReference type="EMBL" id="CUN72859.1"/>
    </source>
</evidence>
<organism evidence="2 3">
    <name type="scientific">Coprococcus comes</name>
    <dbReference type="NCBI Taxonomy" id="410072"/>
    <lineage>
        <taxon>Bacteria</taxon>
        <taxon>Bacillati</taxon>
        <taxon>Bacillota</taxon>
        <taxon>Clostridia</taxon>
        <taxon>Lachnospirales</taxon>
        <taxon>Lachnospiraceae</taxon>
        <taxon>Coprococcus</taxon>
    </lineage>
</organism>
<name>A0A173ZB28_9FIRM</name>
<dbReference type="InterPro" id="IPR009785">
    <property type="entry name" value="Prophage_Lj928_Orf309"/>
</dbReference>
<proteinExistence type="predicted"/>
<reference evidence="2 3" key="1">
    <citation type="submission" date="2015-09" db="EMBL/GenBank/DDBJ databases">
        <authorList>
            <consortium name="Pathogen Informatics"/>
        </authorList>
    </citation>
    <scope>NUCLEOTIDE SEQUENCE [LARGE SCALE GENOMIC DNA]</scope>
    <source>
        <strain evidence="2 3">2789STDY5834866</strain>
    </source>
</reference>
<dbReference type="EMBL" id="CYZK01000003">
    <property type="protein sequence ID" value="CUN72859.1"/>
    <property type="molecule type" value="Genomic_DNA"/>
</dbReference>
<feature type="compositionally biased region" description="Low complexity" evidence="1">
    <location>
        <begin position="248"/>
        <end position="258"/>
    </location>
</feature>
<dbReference type="Proteomes" id="UP000095362">
    <property type="component" value="Unassembled WGS sequence"/>
</dbReference>
<dbReference type="AlphaFoldDB" id="A0A173ZB28"/>
<evidence type="ECO:0000313" key="3">
    <source>
        <dbReference type="Proteomes" id="UP000095362"/>
    </source>
</evidence>
<feature type="compositionally biased region" description="Basic and acidic residues" evidence="1">
    <location>
        <begin position="209"/>
        <end position="224"/>
    </location>
</feature>
<sequence length="297" mass="34809">MELRITNPQENWLTEQILWNNEELKAAIAEKVKDYKTIAYTEDSLKDMKADRADLNKLKKAFEDERKRVKKICMEPYTKFEQQVKEITALIDEPIGLIDSQIREIDERRKTVKREEIEELFTSIGFQSFVKLDMIWDEKWLNATVTLPKIEEQMKSRMYQIGTDVVTISKLPEFKFEAMEVYRKTLDMNQAIQEGQRLDDIQKRKLEAERMEAERKAREAEEAAKQQTAAEQKEEPAAEKEAASGSVPEAPAEETASIPEEEEPVFQLDFRVWGTSEQLMALREYMLQNQIRFGKVE</sequence>